<dbReference type="GO" id="GO:0006355">
    <property type="term" value="P:regulation of DNA-templated transcription"/>
    <property type="evidence" value="ECO:0007669"/>
    <property type="project" value="TreeGrafter"/>
</dbReference>
<evidence type="ECO:0000256" key="2">
    <source>
        <dbReference type="ARBA" id="ARBA00007267"/>
    </source>
</evidence>
<evidence type="ECO:0000313" key="6">
    <source>
        <dbReference type="EMBL" id="VDL60474.1"/>
    </source>
</evidence>
<keyword evidence="3" id="KW-0539">Nucleus</keyword>
<dbReference type="Pfam" id="PF03638">
    <property type="entry name" value="TCR"/>
    <property type="match status" value="2"/>
</dbReference>
<accession>A0A0R3SSA6</accession>
<dbReference type="InterPro" id="IPR005172">
    <property type="entry name" value="CRC"/>
</dbReference>
<reference evidence="6 7" key="2">
    <citation type="submission" date="2018-11" db="EMBL/GenBank/DDBJ databases">
        <authorList>
            <consortium name="Pathogen Informatics"/>
        </authorList>
    </citation>
    <scope>NUCLEOTIDE SEQUENCE [LARGE SCALE GENOMIC DNA]</scope>
</reference>
<dbReference type="AlphaFoldDB" id="A0A0R3SSA6"/>
<dbReference type="PANTHER" id="PTHR12446">
    <property type="entry name" value="TESMIN/TSO1-RELATED"/>
    <property type="match status" value="1"/>
</dbReference>
<feature type="domain" description="CRC" evidence="5">
    <location>
        <begin position="87"/>
        <end position="195"/>
    </location>
</feature>
<dbReference type="WBParaSite" id="HDID_0000815801-mRNA-1">
    <property type="protein sequence ID" value="HDID_0000815801-mRNA-1"/>
    <property type="gene ID" value="HDID_0000815801"/>
</dbReference>
<evidence type="ECO:0000259" key="5">
    <source>
        <dbReference type="PROSITE" id="PS51634"/>
    </source>
</evidence>
<feature type="compositionally biased region" description="Basic and acidic residues" evidence="4">
    <location>
        <begin position="12"/>
        <end position="21"/>
    </location>
</feature>
<dbReference type="InterPro" id="IPR033467">
    <property type="entry name" value="Tesmin/TSO1-like_CXC"/>
</dbReference>
<dbReference type="PANTHER" id="PTHR12446:SF34">
    <property type="entry name" value="PROTEIN LIN-54 HOMOLOG"/>
    <property type="match status" value="1"/>
</dbReference>
<organism evidence="8">
    <name type="scientific">Hymenolepis diminuta</name>
    <name type="common">Rat tapeworm</name>
    <dbReference type="NCBI Taxonomy" id="6216"/>
    <lineage>
        <taxon>Eukaryota</taxon>
        <taxon>Metazoa</taxon>
        <taxon>Spiralia</taxon>
        <taxon>Lophotrochozoa</taxon>
        <taxon>Platyhelminthes</taxon>
        <taxon>Cestoda</taxon>
        <taxon>Eucestoda</taxon>
        <taxon>Cyclophyllidea</taxon>
        <taxon>Hymenolepididae</taxon>
        <taxon>Hymenolepis</taxon>
    </lineage>
</organism>
<proteinExistence type="inferred from homology"/>
<dbReference type="PROSITE" id="PS51634">
    <property type="entry name" value="CRC"/>
    <property type="match status" value="1"/>
</dbReference>
<dbReference type="SMART" id="SM01114">
    <property type="entry name" value="CXC"/>
    <property type="match status" value="2"/>
</dbReference>
<gene>
    <name evidence="6" type="ORF">HDID_LOCUS8156</name>
</gene>
<evidence type="ECO:0000256" key="4">
    <source>
        <dbReference type="SAM" id="MobiDB-lite"/>
    </source>
</evidence>
<name>A0A0R3SSA6_HYMDI</name>
<dbReference type="EMBL" id="UYSG01011037">
    <property type="protein sequence ID" value="VDL60474.1"/>
    <property type="molecule type" value="Genomic_DNA"/>
</dbReference>
<sequence length="507" mass="56430">MYTDSANGFTENENKSNDYENSEVKHVISQSLKSTACFGISLSDYKLDQETGMEASLIYNVSAEPHLTNTKTISRQSLANKSCYVNEKKTCNCTKSHCLKLYCECFARGQSCIGCSCSNCMNNIDFEEDRTRAIQQTLDKNPSAFHPKIGCVVKRHSKGCNCKRSSCLKNYCECFEAKIFCSDLCKCKGCRNCSEYSRLKSAENSYYSQDSKTIINFDPLSGFAAYITPGLIEVVCSCMLSQLILFDSGIDQEAIILVEFAKFLEHVLKSINIQLKNDQVNYYSCAESTSLTGNATVSQLINKIVPHFILTNFSDGIPDDMRTEMLEEQSDLLDRSNECTITDRTEFNTQMFFDNNCCYSSNTPGFSLSSQYDPIQPCFRSLLSASEEAETLDANGNCEFPFSSESAISLPLGYQFSTHPISAEISNPAIQDNKVVEPLPHEQTLLESVSADNNYSSEADLAVAAISGEMSNSPNPACNNIYDFHSCGPYYNSNYSPLCNPFDPILY</sequence>
<reference evidence="8" key="1">
    <citation type="submission" date="2017-02" db="UniProtKB">
        <authorList>
            <consortium name="WormBaseParasite"/>
        </authorList>
    </citation>
    <scope>IDENTIFICATION</scope>
</reference>
<comment type="subcellular location">
    <subcellularLocation>
        <location evidence="1">Nucleus</location>
    </subcellularLocation>
</comment>
<evidence type="ECO:0000256" key="1">
    <source>
        <dbReference type="ARBA" id="ARBA00004123"/>
    </source>
</evidence>
<evidence type="ECO:0000256" key="3">
    <source>
        <dbReference type="ARBA" id="ARBA00023242"/>
    </source>
</evidence>
<dbReference type="GO" id="GO:0005634">
    <property type="term" value="C:nucleus"/>
    <property type="evidence" value="ECO:0007669"/>
    <property type="project" value="UniProtKB-SubCell"/>
</dbReference>
<dbReference type="OrthoDB" id="6283463at2759"/>
<evidence type="ECO:0000313" key="7">
    <source>
        <dbReference type="Proteomes" id="UP000274504"/>
    </source>
</evidence>
<dbReference type="STRING" id="6216.A0A0R3SSA6"/>
<comment type="similarity">
    <text evidence="2">Belongs to the lin-54 family.</text>
</comment>
<evidence type="ECO:0000313" key="8">
    <source>
        <dbReference type="WBParaSite" id="HDID_0000815801-mRNA-1"/>
    </source>
</evidence>
<dbReference type="InterPro" id="IPR028307">
    <property type="entry name" value="Lin-54_fam"/>
</dbReference>
<feature type="region of interest" description="Disordered" evidence="4">
    <location>
        <begin position="1"/>
        <end position="21"/>
    </location>
</feature>
<protein>
    <submittedName>
        <fullName evidence="8">CRC domain-containing protein</fullName>
    </submittedName>
</protein>
<feature type="compositionally biased region" description="Polar residues" evidence="4">
    <location>
        <begin position="1"/>
        <end position="11"/>
    </location>
</feature>
<dbReference type="Proteomes" id="UP000274504">
    <property type="component" value="Unassembled WGS sequence"/>
</dbReference>